<evidence type="ECO:0000259" key="2">
    <source>
        <dbReference type="SMART" id="SM00322"/>
    </source>
</evidence>
<feature type="compositionally biased region" description="Polar residues" evidence="1">
    <location>
        <begin position="727"/>
        <end position="772"/>
    </location>
</feature>
<dbReference type="EMBL" id="CP049009">
    <property type="protein sequence ID" value="QID86574.1"/>
    <property type="molecule type" value="Genomic_DNA"/>
</dbReference>
<dbReference type="AlphaFoldDB" id="A0A6C1ED71"/>
<organism evidence="3 4">
    <name type="scientific">Saccharomyces pastorianus</name>
    <name type="common">Lager yeast</name>
    <name type="synonym">Saccharomyces cerevisiae x Saccharomyces eubayanus</name>
    <dbReference type="NCBI Taxonomy" id="27292"/>
    <lineage>
        <taxon>Eukaryota</taxon>
        <taxon>Fungi</taxon>
        <taxon>Dikarya</taxon>
        <taxon>Ascomycota</taxon>
        <taxon>Saccharomycotina</taxon>
        <taxon>Saccharomycetes</taxon>
        <taxon>Saccharomycetales</taxon>
        <taxon>Saccharomycetaceae</taxon>
        <taxon>Saccharomyces</taxon>
    </lineage>
</organism>
<dbReference type="Gene3D" id="3.30.1370.10">
    <property type="entry name" value="K Homology domain, type 1"/>
    <property type="match status" value="1"/>
</dbReference>
<protein>
    <recommendedName>
        <fullName evidence="2">K Homology domain-containing protein</fullName>
    </recommendedName>
</protein>
<sequence>MDDFTIYSTISTTAFLQVPHLYTTNRLWKPIESPFLLELVQNNVNSKEIVNRKAICHVEPSWINLGGTFVNDDMISIKATSSNMERNTISRVSLPFPMHGDDPAVELEKMKRVLADLSEKFNLELIVTNEPAYLASKPTSENNESWLYLHALGLESNLMECEPQLLAFLDLIKKNGMTLPPQHYIVEPMELDSYSIIPLYMGVDMANFKYISNVFKTSIYAPALMTLSADFRANPQIFFSGTIHSLTLLAKKTLQESVDFGSKKFFYRRLTNITPGKLLFIQKYRQQKINQLILKYQSLIRVTNEHIEFQSISTNLLEMVIKNFTIHVLHEIVEVQISLNENCEVSSKVIIDNIFSNPESEVIVVTPGKESFNQLMIVGNQFSTNKASDNSIIHYLSHFITGPNKIINSNLRQIKAIFEIHPDFEDFISGKKNGKLTRIMELSACLIQLEMEEEDDNLYLNLVSDCFSDFTKSFKDVMNEFPAEESFFIPEVYHRPIIGTGGSLIQATMRKHNVFIQFSNSFNFPQNKISMVRYDNVIIRCPRKNKANICLAKRELKDIVQEYNNLQSRTPIRFSNGQYRHVLNVNGEKNIIGQIEKNENVYIVIPLEEPLDGNVQLSVRGNDENTVKAANELVNGAFGHEYELRIDKPIDARKEYEFYNLIVVPFLQTMNIIATFEKDLITFTIEKDTSENTLTKATELLSDYMGTQKRKIIFKKLIKDFVLPPTTNKSNANHNATNGNSKPMHSSKNRNATIDNINSLGSPPQRQTNSLNYKMPGVTPAEGARAIKGYIPNTYYNGLGYGYGYTYEYDRNYTSFNQTQANHRQNYQNGRK</sequence>
<feature type="domain" description="K Homology" evidence="2">
    <location>
        <begin position="481"/>
        <end position="561"/>
    </location>
</feature>
<dbReference type="SMART" id="SM00322">
    <property type="entry name" value="KH"/>
    <property type="match status" value="1"/>
</dbReference>
<gene>
    <name evidence="3" type="ORF">GRS66_009208</name>
</gene>
<dbReference type="Proteomes" id="UP000501346">
    <property type="component" value="Chromosome SeXII"/>
</dbReference>
<evidence type="ECO:0000313" key="3">
    <source>
        <dbReference type="EMBL" id="QID86574.1"/>
    </source>
</evidence>
<keyword evidence="4" id="KW-1185">Reference proteome</keyword>
<dbReference type="SUPFAM" id="SSF54791">
    <property type="entry name" value="Eukaryotic type KH-domain (KH-domain type I)"/>
    <property type="match status" value="1"/>
</dbReference>
<dbReference type="OrthoDB" id="271862at2759"/>
<proteinExistence type="predicted"/>
<dbReference type="InterPro" id="IPR036612">
    <property type="entry name" value="KH_dom_type_1_sf"/>
</dbReference>
<dbReference type="InterPro" id="IPR004087">
    <property type="entry name" value="KH_dom"/>
</dbReference>
<name>A0A6C1ED71_SACPS</name>
<dbReference type="GO" id="GO:0003723">
    <property type="term" value="F:RNA binding"/>
    <property type="evidence" value="ECO:0007669"/>
    <property type="project" value="InterPro"/>
</dbReference>
<accession>A0A6C1ED71</accession>
<reference evidence="3 4" key="1">
    <citation type="journal article" date="2019" name="BMC Genomics">
        <title>Chromosome level assembly and comparative genome analysis confirm lager-brewing yeasts originated from a single hybridization.</title>
        <authorList>
            <person name="Salazar A.N."/>
            <person name="Gorter de Vries A.R."/>
            <person name="van den Broek M."/>
            <person name="Brouwers N."/>
            <person name="de la Torre Cortes P."/>
            <person name="Kuijpers N.G.A."/>
            <person name="Daran J.G."/>
            <person name="Abeel T."/>
        </authorList>
    </citation>
    <scope>NUCLEOTIDE SEQUENCE [LARGE SCALE GENOMIC DNA]</scope>
    <source>
        <strain evidence="3 4">CBS 1483</strain>
    </source>
</reference>
<evidence type="ECO:0000256" key="1">
    <source>
        <dbReference type="SAM" id="MobiDB-lite"/>
    </source>
</evidence>
<dbReference type="CDD" id="cd22453">
    <property type="entry name" value="KH-I_MUG60_like"/>
    <property type="match status" value="1"/>
</dbReference>
<evidence type="ECO:0000313" key="4">
    <source>
        <dbReference type="Proteomes" id="UP000501346"/>
    </source>
</evidence>
<feature type="region of interest" description="Disordered" evidence="1">
    <location>
        <begin position="727"/>
        <end position="773"/>
    </location>
</feature>